<organism evidence="1 2">
    <name type="scientific">Mycteria americana</name>
    <name type="common">Wood stork</name>
    <dbReference type="NCBI Taxonomy" id="33587"/>
    <lineage>
        <taxon>Eukaryota</taxon>
        <taxon>Metazoa</taxon>
        <taxon>Chordata</taxon>
        <taxon>Craniata</taxon>
        <taxon>Vertebrata</taxon>
        <taxon>Euteleostomi</taxon>
        <taxon>Archelosauria</taxon>
        <taxon>Archosauria</taxon>
        <taxon>Dinosauria</taxon>
        <taxon>Saurischia</taxon>
        <taxon>Theropoda</taxon>
        <taxon>Coelurosauria</taxon>
        <taxon>Aves</taxon>
        <taxon>Neognathae</taxon>
        <taxon>Neoaves</taxon>
        <taxon>Aequornithes</taxon>
        <taxon>Ciconiiformes</taxon>
        <taxon>Ciconiidae</taxon>
        <taxon>Mycteria</taxon>
    </lineage>
</organism>
<evidence type="ECO:0000313" key="1">
    <source>
        <dbReference type="EMBL" id="KAK4831053.1"/>
    </source>
</evidence>
<comment type="caution">
    <text evidence="1">The sequence shown here is derived from an EMBL/GenBank/DDBJ whole genome shotgun (WGS) entry which is preliminary data.</text>
</comment>
<dbReference type="Proteomes" id="UP001333110">
    <property type="component" value="Unassembled WGS sequence"/>
</dbReference>
<dbReference type="PANTHER" id="PTHR33332">
    <property type="entry name" value="REVERSE TRANSCRIPTASE DOMAIN-CONTAINING PROTEIN"/>
    <property type="match status" value="1"/>
</dbReference>
<dbReference type="EMBL" id="JAUNZN010000001">
    <property type="protein sequence ID" value="KAK4831053.1"/>
    <property type="molecule type" value="Genomic_DNA"/>
</dbReference>
<protein>
    <recommendedName>
        <fullName evidence="3">Reverse transcriptase domain-containing protein</fullName>
    </recommendedName>
</protein>
<sequence>MKFNKDKCRVLYLYWINPLQCYKARTDWLESRSRRRLALRFDCVNRGVARRLTTLCPVFGPQYKKEILINWNKSIESWRTSVRNDRGIWACSAWRRDGFEPPGDHQEDRNRLCTIVHGREMRDNGHKLIQERLRLDIRKKISRGQASSATGCPERSCRPLQYSKKNLQFNSIKNSQFHSLTPHSVSLTSVPDHRADPPGRNVQTHGRQGVIRDSQHGFSKGKLCLTNLVAFYNGVTVSVDMGRAAHIICVDFCKAFDTVPHNILVSKLERYGFEG</sequence>
<accession>A0AAN7PTH4</accession>
<proteinExistence type="predicted"/>
<evidence type="ECO:0000313" key="2">
    <source>
        <dbReference type="Proteomes" id="UP001333110"/>
    </source>
</evidence>
<dbReference type="AlphaFoldDB" id="A0AAN7PTH4"/>
<name>A0AAN7PTH4_MYCAM</name>
<gene>
    <name evidence="1" type="ORF">QYF61_014985</name>
</gene>
<keyword evidence="2" id="KW-1185">Reference proteome</keyword>
<reference evidence="1 2" key="1">
    <citation type="journal article" date="2023" name="J. Hered.">
        <title>Chromosome-level genome of the wood stork (Mycteria americana) provides insight into avian chromosome evolution.</title>
        <authorList>
            <person name="Flamio R. Jr."/>
            <person name="Ramstad K.M."/>
        </authorList>
    </citation>
    <scope>NUCLEOTIDE SEQUENCE [LARGE SCALE GENOMIC DNA]</scope>
    <source>
        <strain evidence="1">JAX WOST 10</strain>
    </source>
</reference>
<evidence type="ECO:0008006" key="3">
    <source>
        <dbReference type="Google" id="ProtNLM"/>
    </source>
</evidence>